<dbReference type="SUPFAM" id="SSF50156">
    <property type="entry name" value="PDZ domain-like"/>
    <property type="match status" value="1"/>
</dbReference>
<dbReference type="Pfam" id="PF00595">
    <property type="entry name" value="PDZ"/>
    <property type="match status" value="1"/>
</dbReference>
<dbReference type="PROSITE" id="PS50106">
    <property type="entry name" value="PDZ"/>
    <property type="match status" value="1"/>
</dbReference>
<organism evidence="3 4">
    <name type="scientific">Orchesella dallaii</name>
    <dbReference type="NCBI Taxonomy" id="48710"/>
    <lineage>
        <taxon>Eukaryota</taxon>
        <taxon>Metazoa</taxon>
        <taxon>Ecdysozoa</taxon>
        <taxon>Arthropoda</taxon>
        <taxon>Hexapoda</taxon>
        <taxon>Collembola</taxon>
        <taxon>Entomobryomorpha</taxon>
        <taxon>Entomobryoidea</taxon>
        <taxon>Orchesellidae</taxon>
        <taxon>Orchesellinae</taxon>
        <taxon>Orchesella</taxon>
    </lineage>
</organism>
<protein>
    <recommendedName>
        <fullName evidence="2">PDZ domain-containing protein</fullName>
    </recommendedName>
</protein>
<name>A0ABP1R664_9HEXA</name>
<feature type="domain" description="PDZ" evidence="2">
    <location>
        <begin position="25"/>
        <end position="92"/>
    </location>
</feature>
<dbReference type="PANTHER" id="PTHR12259">
    <property type="entry name" value="RGS-GAIP INTERACTING PROTEIN GIPC"/>
    <property type="match status" value="1"/>
</dbReference>
<comment type="caution">
    <text evidence="3">The sequence shown here is derived from an EMBL/GenBank/DDBJ whole genome shotgun (WGS) entry which is preliminary data.</text>
</comment>
<gene>
    <name evidence="3" type="ORF">ODALV1_LOCUS19123</name>
</gene>
<dbReference type="InterPro" id="IPR036034">
    <property type="entry name" value="PDZ_sf"/>
</dbReference>
<accession>A0ABP1R664</accession>
<evidence type="ECO:0000313" key="4">
    <source>
        <dbReference type="Proteomes" id="UP001642540"/>
    </source>
</evidence>
<dbReference type="InterPro" id="IPR001478">
    <property type="entry name" value="PDZ"/>
</dbReference>
<dbReference type="InterPro" id="IPR055349">
    <property type="entry name" value="GH2_GIPC"/>
</dbReference>
<proteinExistence type="inferred from homology"/>
<evidence type="ECO:0000313" key="3">
    <source>
        <dbReference type="EMBL" id="CAL8120882.1"/>
    </source>
</evidence>
<dbReference type="PANTHER" id="PTHR12259:SF1">
    <property type="entry name" value="GH21964P"/>
    <property type="match status" value="1"/>
</dbReference>
<dbReference type="Proteomes" id="UP001642540">
    <property type="component" value="Unassembled WGS sequence"/>
</dbReference>
<dbReference type="InterPro" id="IPR017379">
    <property type="entry name" value="GIPC1/2/3"/>
</dbReference>
<evidence type="ECO:0000259" key="2">
    <source>
        <dbReference type="PROSITE" id="PS50106"/>
    </source>
</evidence>
<evidence type="ECO:0000256" key="1">
    <source>
        <dbReference type="ARBA" id="ARBA00009011"/>
    </source>
</evidence>
<reference evidence="3 4" key="1">
    <citation type="submission" date="2024-08" db="EMBL/GenBank/DDBJ databases">
        <authorList>
            <person name="Cucini C."/>
            <person name="Frati F."/>
        </authorList>
    </citation>
    <scope>NUCLEOTIDE SEQUENCE [LARGE SCALE GENOMIC DNA]</scope>
</reference>
<sequence>MDNIVTTVLYHDDFIFVHRKGSKKEIKLTKSEDVFGFTLADNGNGYTIVKQIKDGSIIDSCKAINVGDHIEQIDNDNMVGLTHQEVSNYLKSITIGKQIVMYLVEPRKILEDMFKIAIKSIGKLLKNDMGISDIAVAHKLFEMALGKSNTMELAAAIDSSDLTQLGITDDFLIEIWGIVTDAKAGRLIDQGNDASD</sequence>
<dbReference type="EMBL" id="CAXLJM020000064">
    <property type="protein sequence ID" value="CAL8120882.1"/>
    <property type="molecule type" value="Genomic_DNA"/>
</dbReference>
<dbReference type="Gene3D" id="2.30.42.10">
    <property type="match status" value="1"/>
</dbReference>
<dbReference type="SMART" id="SM00228">
    <property type="entry name" value="PDZ"/>
    <property type="match status" value="1"/>
</dbReference>
<comment type="similarity">
    <text evidence="1">Belongs to the GIPC family.</text>
</comment>
<keyword evidence="4" id="KW-1185">Reference proteome</keyword>
<dbReference type="Pfam" id="PF25082">
    <property type="entry name" value="GIPC1_GH2"/>
    <property type="match status" value="1"/>
</dbReference>